<comment type="caution">
    <text evidence="9">Lacks conserved residue(s) required for the propagation of feature annotation.</text>
</comment>
<dbReference type="SMART" id="SM00032">
    <property type="entry name" value="CCP"/>
    <property type="match status" value="1"/>
</dbReference>
<dbReference type="PROSITE" id="PS50923">
    <property type="entry name" value="SUSHI"/>
    <property type="match status" value="1"/>
</dbReference>
<keyword evidence="4" id="KW-0677">Repeat</keyword>
<evidence type="ECO:0000256" key="10">
    <source>
        <dbReference type="PROSITE-ProRule" id="PRU00302"/>
    </source>
</evidence>
<evidence type="ECO:0000256" key="11">
    <source>
        <dbReference type="SAM" id="SignalP"/>
    </source>
</evidence>
<keyword evidence="8" id="KW-0325">Glycoprotein</keyword>
<dbReference type="Pfam" id="PF00084">
    <property type="entry name" value="Sushi"/>
    <property type="match status" value="1"/>
</dbReference>
<dbReference type="PANTHER" id="PTHR48071">
    <property type="entry name" value="SRCR DOMAIN-CONTAINING PROTEIN"/>
    <property type="match status" value="1"/>
</dbReference>
<evidence type="ECO:0000259" key="12">
    <source>
        <dbReference type="PROSITE" id="PS50287"/>
    </source>
</evidence>
<dbReference type="Proteomes" id="UP000749559">
    <property type="component" value="Unassembled WGS sequence"/>
</dbReference>
<proteinExistence type="predicted"/>
<dbReference type="Gene3D" id="2.10.70.10">
    <property type="entry name" value="Complement Module, domain 1"/>
    <property type="match status" value="1"/>
</dbReference>
<dbReference type="InterPro" id="IPR000436">
    <property type="entry name" value="Sushi_SCR_CCP_dom"/>
</dbReference>
<dbReference type="FunFam" id="3.10.250.10:FF:000016">
    <property type="entry name" value="Scavenger receptor cysteine-rich protein type 12"/>
    <property type="match status" value="1"/>
</dbReference>
<protein>
    <submittedName>
        <fullName evidence="14">Uncharacterized protein</fullName>
    </submittedName>
</protein>
<dbReference type="OrthoDB" id="10066015at2759"/>
<comment type="caution">
    <text evidence="14">The sequence shown here is derived from an EMBL/GenBank/DDBJ whole genome shotgun (WGS) entry which is preliminary data.</text>
</comment>
<feature type="signal peptide" evidence="11">
    <location>
        <begin position="1"/>
        <end position="26"/>
    </location>
</feature>
<keyword evidence="15" id="KW-1185">Reference proteome</keyword>
<dbReference type="InterPro" id="IPR036772">
    <property type="entry name" value="SRCR-like_dom_sf"/>
</dbReference>
<dbReference type="SUPFAM" id="SSF56487">
    <property type="entry name" value="SRCR-like"/>
    <property type="match status" value="1"/>
</dbReference>
<organism evidence="14 15">
    <name type="scientific">Owenia fusiformis</name>
    <name type="common">Polychaete worm</name>
    <dbReference type="NCBI Taxonomy" id="6347"/>
    <lineage>
        <taxon>Eukaryota</taxon>
        <taxon>Metazoa</taxon>
        <taxon>Spiralia</taxon>
        <taxon>Lophotrochozoa</taxon>
        <taxon>Annelida</taxon>
        <taxon>Polychaeta</taxon>
        <taxon>Sedentaria</taxon>
        <taxon>Canalipalpata</taxon>
        <taxon>Sabellida</taxon>
        <taxon>Oweniida</taxon>
        <taxon>Oweniidae</taxon>
        <taxon>Owenia</taxon>
    </lineage>
</organism>
<feature type="domain" description="Sushi" evidence="13">
    <location>
        <begin position="28"/>
        <end position="91"/>
    </location>
</feature>
<keyword evidence="7 9" id="KW-1015">Disulfide bond</keyword>
<evidence type="ECO:0000256" key="7">
    <source>
        <dbReference type="ARBA" id="ARBA00023157"/>
    </source>
</evidence>
<dbReference type="CDD" id="cd00033">
    <property type="entry name" value="CCP"/>
    <property type="match status" value="1"/>
</dbReference>
<feature type="domain" description="SRCR" evidence="12">
    <location>
        <begin position="101"/>
        <end position="217"/>
    </location>
</feature>
<evidence type="ECO:0000256" key="2">
    <source>
        <dbReference type="ARBA" id="ARBA00022692"/>
    </source>
</evidence>
<sequence>MMVAIAESNFGRLIFLLFCLFGVVKTEEKCDAPHPYKPAYGRRSQGRTTVPFFVGEGIYFFCNSGYKIFGKDVIICLSDGKWDAPVPSCIKTEFVQSDYAVRLMGNYSNKGRVEVFHKGIKQKHNKKWVRVCNIGWTLEDAQVVCRQLGYDPNKTRIPIYASDSIRDRMNTKQWGHGVRGYGVSNFTCTGREEYLGECAHNPWQQVGHCYKNHDAIA</sequence>
<evidence type="ECO:0000313" key="14">
    <source>
        <dbReference type="EMBL" id="CAH1782148.1"/>
    </source>
</evidence>
<feature type="disulfide bond" evidence="10">
    <location>
        <begin position="62"/>
        <end position="89"/>
    </location>
</feature>
<keyword evidence="5" id="KW-1133">Transmembrane helix</keyword>
<dbReference type="AlphaFoldDB" id="A0A8S4NN27"/>
<gene>
    <name evidence="14" type="ORF">OFUS_LOCUS8627</name>
</gene>
<evidence type="ECO:0000256" key="5">
    <source>
        <dbReference type="ARBA" id="ARBA00022989"/>
    </source>
</evidence>
<keyword evidence="2" id="KW-0812">Transmembrane</keyword>
<dbReference type="SUPFAM" id="SSF57535">
    <property type="entry name" value="Complement control module/SCR domain"/>
    <property type="match status" value="1"/>
</dbReference>
<dbReference type="SMART" id="SM00202">
    <property type="entry name" value="SR"/>
    <property type="match status" value="1"/>
</dbReference>
<evidence type="ECO:0000313" key="15">
    <source>
        <dbReference type="Proteomes" id="UP000749559"/>
    </source>
</evidence>
<accession>A0A8S4NN27</accession>
<feature type="disulfide bond" evidence="9">
    <location>
        <begin position="188"/>
        <end position="198"/>
    </location>
</feature>
<evidence type="ECO:0000259" key="13">
    <source>
        <dbReference type="PROSITE" id="PS50923"/>
    </source>
</evidence>
<keyword evidence="10" id="KW-0768">Sushi</keyword>
<evidence type="ECO:0000256" key="4">
    <source>
        <dbReference type="ARBA" id="ARBA00022737"/>
    </source>
</evidence>
<dbReference type="Gene3D" id="3.10.250.10">
    <property type="entry name" value="SRCR-like domain"/>
    <property type="match status" value="1"/>
</dbReference>
<dbReference type="PRINTS" id="PR00258">
    <property type="entry name" value="SPERACTRCPTR"/>
</dbReference>
<dbReference type="PROSITE" id="PS50287">
    <property type="entry name" value="SRCR_2"/>
    <property type="match status" value="1"/>
</dbReference>
<dbReference type="GO" id="GO:0016020">
    <property type="term" value="C:membrane"/>
    <property type="evidence" value="ECO:0007669"/>
    <property type="project" value="UniProtKB-SubCell"/>
</dbReference>
<comment type="subcellular location">
    <subcellularLocation>
        <location evidence="1">Membrane</location>
        <topology evidence="1">Single-pass membrane protein</topology>
    </subcellularLocation>
</comment>
<dbReference type="PANTHER" id="PTHR48071:SF18">
    <property type="entry name" value="DELETED IN MALIGNANT BRAIN TUMORS 1 PROTEIN-RELATED"/>
    <property type="match status" value="1"/>
</dbReference>
<evidence type="ECO:0000256" key="6">
    <source>
        <dbReference type="ARBA" id="ARBA00023136"/>
    </source>
</evidence>
<keyword evidence="3 11" id="KW-0732">Signal</keyword>
<evidence type="ECO:0000256" key="9">
    <source>
        <dbReference type="PROSITE-ProRule" id="PRU00196"/>
    </source>
</evidence>
<feature type="non-terminal residue" evidence="14">
    <location>
        <position position="1"/>
    </location>
</feature>
<dbReference type="InterPro" id="IPR035976">
    <property type="entry name" value="Sushi/SCR/CCP_sf"/>
</dbReference>
<evidence type="ECO:0000256" key="8">
    <source>
        <dbReference type="ARBA" id="ARBA00023180"/>
    </source>
</evidence>
<dbReference type="Pfam" id="PF00530">
    <property type="entry name" value="SRCR"/>
    <property type="match status" value="1"/>
</dbReference>
<dbReference type="InterPro" id="IPR001190">
    <property type="entry name" value="SRCR"/>
</dbReference>
<feature type="chain" id="PRO_5035719239" evidence="11">
    <location>
        <begin position="27"/>
        <end position="217"/>
    </location>
</feature>
<evidence type="ECO:0000256" key="3">
    <source>
        <dbReference type="ARBA" id="ARBA00022729"/>
    </source>
</evidence>
<reference evidence="14" key="1">
    <citation type="submission" date="2022-03" db="EMBL/GenBank/DDBJ databases">
        <authorList>
            <person name="Martin C."/>
        </authorList>
    </citation>
    <scope>NUCLEOTIDE SEQUENCE</scope>
</reference>
<dbReference type="EMBL" id="CAIIXF020000004">
    <property type="protein sequence ID" value="CAH1782148.1"/>
    <property type="molecule type" value="Genomic_DNA"/>
</dbReference>
<evidence type="ECO:0000256" key="1">
    <source>
        <dbReference type="ARBA" id="ARBA00004167"/>
    </source>
</evidence>
<keyword evidence="6" id="KW-0472">Membrane</keyword>
<name>A0A8S4NN27_OWEFU</name>